<comment type="caution">
    <text evidence="2">The sequence shown here is derived from an EMBL/GenBank/DDBJ whole genome shotgun (WGS) entry which is preliminary data.</text>
</comment>
<sequence>MKIPMITCKSPAISELLTKNENIILCERANPESLAKAILLLKNDENLRNEIKENAYSLYRNHCTTEKIGKFLTKILNDIIRH</sequence>
<proteinExistence type="predicted"/>
<feature type="domain" description="Glycosyl transferase family 1" evidence="1">
    <location>
        <begin position="2"/>
        <end position="56"/>
    </location>
</feature>
<name>A0A0F9M984_9ZZZZ</name>
<gene>
    <name evidence="2" type="ORF">LCGC14_1183490</name>
</gene>
<dbReference type="EMBL" id="LAZR01005949">
    <property type="protein sequence ID" value="KKM95901.1"/>
    <property type="molecule type" value="Genomic_DNA"/>
</dbReference>
<organism evidence="2">
    <name type="scientific">marine sediment metagenome</name>
    <dbReference type="NCBI Taxonomy" id="412755"/>
    <lineage>
        <taxon>unclassified sequences</taxon>
        <taxon>metagenomes</taxon>
        <taxon>ecological metagenomes</taxon>
    </lineage>
</organism>
<dbReference type="Pfam" id="PF00534">
    <property type="entry name" value="Glycos_transf_1"/>
    <property type="match status" value="1"/>
</dbReference>
<accession>A0A0F9M984</accession>
<dbReference type="Gene3D" id="3.40.50.2000">
    <property type="entry name" value="Glycogen Phosphorylase B"/>
    <property type="match status" value="1"/>
</dbReference>
<dbReference type="GO" id="GO:0016757">
    <property type="term" value="F:glycosyltransferase activity"/>
    <property type="evidence" value="ECO:0007669"/>
    <property type="project" value="InterPro"/>
</dbReference>
<dbReference type="AlphaFoldDB" id="A0A0F9M984"/>
<dbReference type="SUPFAM" id="SSF53756">
    <property type="entry name" value="UDP-Glycosyltransferase/glycogen phosphorylase"/>
    <property type="match status" value="1"/>
</dbReference>
<evidence type="ECO:0000259" key="1">
    <source>
        <dbReference type="Pfam" id="PF00534"/>
    </source>
</evidence>
<protein>
    <recommendedName>
        <fullName evidence="1">Glycosyl transferase family 1 domain-containing protein</fullName>
    </recommendedName>
</protein>
<dbReference type="InterPro" id="IPR001296">
    <property type="entry name" value="Glyco_trans_1"/>
</dbReference>
<reference evidence="2" key="1">
    <citation type="journal article" date="2015" name="Nature">
        <title>Complex archaea that bridge the gap between prokaryotes and eukaryotes.</title>
        <authorList>
            <person name="Spang A."/>
            <person name="Saw J.H."/>
            <person name="Jorgensen S.L."/>
            <person name="Zaremba-Niedzwiedzka K."/>
            <person name="Martijn J."/>
            <person name="Lind A.E."/>
            <person name="van Eijk R."/>
            <person name="Schleper C."/>
            <person name="Guy L."/>
            <person name="Ettema T.J."/>
        </authorList>
    </citation>
    <scope>NUCLEOTIDE SEQUENCE</scope>
</reference>
<evidence type="ECO:0000313" key="2">
    <source>
        <dbReference type="EMBL" id="KKM95901.1"/>
    </source>
</evidence>